<dbReference type="RefSeq" id="WP_307630424.1">
    <property type="nucleotide sequence ID" value="NZ_JAUSZS010000008.1"/>
</dbReference>
<reference evidence="2 3" key="1">
    <citation type="submission" date="2023-07" db="EMBL/GenBank/DDBJ databases">
        <title>Comparative genomics of wheat-associated soil bacteria to identify genetic determinants of phenazine resistance.</title>
        <authorList>
            <person name="Mouncey N."/>
        </authorList>
    </citation>
    <scope>NUCLEOTIDE SEQUENCE [LARGE SCALE GENOMIC DNA]</scope>
    <source>
        <strain evidence="2 3">W2I16</strain>
    </source>
</reference>
<sequence>MGRISVDYDLMYQLARDIWALRDRLLDTSRGYHGFTPSDIGPREETAGALTYFYGAWKNSFDDAWQVMTDLGNLLDEMGKAFYDQDAQGAVSSRQQEAAMVRQEAARENQAYEQKKDARLVQAKAEDLRQRYAARQATVDKQQAELDRKRAALDDEQQVLNQRQEDLNKRYDDRQKAPDADVGDLRREQEGLWKDQDRLDEAQDRLDKEGEPLRERSEGFLKDYTDELDELRKTPPESLGEDTGWVRGRRELADDPDTPPAPAPNGLVRETANGRTEVSYKLDENGEIELDKNGNPLETTTTVTNKNGLTYSETNRSLPGDGDSVTTIRASDGSVTKIYVDNNPEGLGPGESIRYITDEKGAALQTWSKSPGGEWGMVWDRNSDPSGEEEAEEGVGRPPAYLTVEKPLVNGAGRPLDGYSPGAKTTELSGGSTRTDYTRPDGSELTVVTTDTVRYVADGSNEIQEVWYKNRAGGWYLKDSASQLIRYGDEPPLGTLGDNWR</sequence>
<accession>A0ABU0RYU3</accession>
<proteinExistence type="predicted"/>
<name>A0ABU0RYU3_9ACTN</name>
<dbReference type="Proteomes" id="UP001223072">
    <property type="component" value="Unassembled WGS sequence"/>
</dbReference>
<gene>
    <name evidence="2" type="ORF">QFZ49_007107</name>
</gene>
<organism evidence="2 3">
    <name type="scientific">Streptomyces turgidiscabies</name>
    <dbReference type="NCBI Taxonomy" id="85558"/>
    <lineage>
        <taxon>Bacteria</taxon>
        <taxon>Bacillati</taxon>
        <taxon>Actinomycetota</taxon>
        <taxon>Actinomycetes</taxon>
        <taxon>Kitasatosporales</taxon>
        <taxon>Streptomycetaceae</taxon>
        <taxon>Streptomyces</taxon>
    </lineage>
</organism>
<comment type="caution">
    <text evidence="2">The sequence shown here is derived from an EMBL/GenBank/DDBJ whole genome shotgun (WGS) entry which is preliminary data.</text>
</comment>
<keyword evidence="3" id="KW-1185">Reference proteome</keyword>
<feature type="compositionally biased region" description="Basic and acidic residues" evidence="1">
    <location>
        <begin position="164"/>
        <end position="235"/>
    </location>
</feature>
<evidence type="ECO:0000313" key="2">
    <source>
        <dbReference type="EMBL" id="MDQ0937132.1"/>
    </source>
</evidence>
<evidence type="ECO:0000313" key="3">
    <source>
        <dbReference type="Proteomes" id="UP001223072"/>
    </source>
</evidence>
<dbReference type="EMBL" id="JAUSZS010000008">
    <property type="protein sequence ID" value="MDQ0937132.1"/>
    <property type="molecule type" value="Genomic_DNA"/>
</dbReference>
<feature type="compositionally biased region" description="Polar residues" evidence="1">
    <location>
        <begin position="426"/>
        <end position="435"/>
    </location>
</feature>
<evidence type="ECO:0000256" key="1">
    <source>
        <dbReference type="SAM" id="MobiDB-lite"/>
    </source>
</evidence>
<protein>
    <submittedName>
        <fullName evidence="2">Uncharacterized protein</fullName>
    </submittedName>
</protein>
<feature type="region of interest" description="Disordered" evidence="1">
    <location>
        <begin position="412"/>
        <end position="441"/>
    </location>
</feature>
<feature type="region of interest" description="Disordered" evidence="1">
    <location>
        <begin position="164"/>
        <end position="266"/>
    </location>
</feature>